<evidence type="ECO:0000313" key="2">
    <source>
        <dbReference type="Proteomes" id="UP000680514"/>
    </source>
</evidence>
<accession>A0ABM7QA14</accession>
<keyword evidence="2" id="KW-1185">Reference proteome</keyword>
<sequence>MLAFSLAIANTGAVLAEKPYMSVWWGDTGEAKVSVHQKREAFPVRMNSFPGAQAVALDGMSLAPDAVDEVLDCLITVSEDPVADLSIRITTGARNAEPEITRILGRSADLRAAVDRSRRQQLETSEVLMRVVDQV</sequence>
<reference evidence="1 2" key="1">
    <citation type="submission" date="2021-03" db="EMBL/GenBank/DDBJ databases">
        <title>Complete Genome Sequences of Two Lysobacter Strains Isolated from Sea Water (Lysobacter caseinilyticus) and Soil (Lysobacter helvus) in South Korea.</title>
        <authorList>
            <person name="Watanabe Y."/>
            <person name="Arakawa K."/>
        </authorList>
    </citation>
    <scope>NUCLEOTIDE SEQUENCE [LARGE SCALE GENOMIC DNA]</scope>
    <source>
        <strain evidence="1 2">D10</strain>
    </source>
</reference>
<organism evidence="1 2">
    <name type="scientific">Lysobacter helvus</name>
    <dbReference type="NCBI Taxonomy" id="2675059"/>
    <lineage>
        <taxon>Bacteria</taxon>
        <taxon>Pseudomonadati</taxon>
        <taxon>Pseudomonadota</taxon>
        <taxon>Gammaproteobacteria</taxon>
        <taxon>Lysobacterales</taxon>
        <taxon>Lysobacteraceae</taxon>
        <taxon>Lysobacter</taxon>
    </lineage>
</organism>
<dbReference type="Proteomes" id="UP000680514">
    <property type="component" value="Chromosome"/>
</dbReference>
<protein>
    <submittedName>
        <fullName evidence="1">Uncharacterized protein</fullName>
    </submittedName>
</protein>
<name>A0ABM7QA14_9GAMM</name>
<evidence type="ECO:0000313" key="1">
    <source>
        <dbReference type="EMBL" id="BCT94308.1"/>
    </source>
</evidence>
<proteinExistence type="predicted"/>
<gene>
    <name evidence="1" type="ORF">LYSHEL_01790</name>
</gene>
<dbReference type="EMBL" id="AP024546">
    <property type="protein sequence ID" value="BCT94308.1"/>
    <property type="molecule type" value="Genomic_DNA"/>
</dbReference>